<dbReference type="SMART" id="SM00355">
    <property type="entry name" value="ZnF_C2H2"/>
    <property type="match status" value="3"/>
</dbReference>
<accession>A0A0N0PEF6</accession>
<name>A0A0N0PEF6_PAPMA</name>
<keyword evidence="1" id="KW-0863">Zinc-finger</keyword>
<gene>
    <name evidence="4" type="ORF">RR48_01550</name>
</gene>
<keyword evidence="1" id="KW-0479">Metal-binding</keyword>
<organism evidence="4 5">
    <name type="scientific">Papilio machaon</name>
    <name type="common">Old World swallowtail butterfly</name>
    <dbReference type="NCBI Taxonomy" id="76193"/>
    <lineage>
        <taxon>Eukaryota</taxon>
        <taxon>Metazoa</taxon>
        <taxon>Ecdysozoa</taxon>
        <taxon>Arthropoda</taxon>
        <taxon>Hexapoda</taxon>
        <taxon>Insecta</taxon>
        <taxon>Pterygota</taxon>
        <taxon>Neoptera</taxon>
        <taxon>Endopterygota</taxon>
        <taxon>Lepidoptera</taxon>
        <taxon>Glossata</taxon>
        <taxon>Ditrysia</taxon>
        <taxon>Papilionoidea</taxon>
        <taxon>Papilionidae</taxon>
        <taxon>Papilioninae</taxon>
        <taxon>Papilio</taxon>
    </lineage>
</organism>
<evidence type="ECO:0000256" key="2">
    <source>
        <dbReference type="SAM" id="MobiDB-lite"/>
    </source>
</evidence>
<dbReference type="InParanoid" id="A0A0N0PEF6"/>
<proteinExistence type="predicted"/>
<feature type="domain" description="C2H2-type" evidence="3">
    <location>
        <begin position="16"/>
        <end position="44"/>
    </location>
</feature>
<dbReference type="GO" id="GO:0008270">
    <property type="term" value="F:zinc ion binding"/>
    <property type="evidence" value="ECO:0007669"/>
    <property type="project" value="UniProtKB-KW"/>
</dbReference>
<keyword evidence="1" id="KW-0862">Zinc</keyword>
<dbReference type="EMBL" id="KQ459795">
    <property type="protein sequence ID" value="KPJ19914.1"/>
    <property type="molecule type" value="Genomic_DNA"/>
</dbReference>
<dbReference type="Proteomes" id="UP000053240">
    <property type="component" value="Unassembled WGS sequence"/>
</dbReference>
<evidence type="ECO:0000259" key="3">
    <source>
        <dbReference type="PROSITE" id="PS50157"/>
    </source>
</evidence>
<dbReference type="InterPro" id="IPR013087">
    <property type="entry name" value="Znf_C2H2_type"/>
</dbReference>
<feature type="region of interest" description="Disordered" evidence="2">
    <location>
        <begin position="458"/>
        <end position="503"/>
    </location>
</feature>
<protein>
    <recommendedName>
        <fullName evidence="3">C2H2-type domain-containing protein</fullName>
    </recommendedName>
</protein>
<reference evidence="4 5" key="1">
    <citation type="journal article" date="2015" name="Nat. Commun.">
        <title>Outbred genome sequencing and CRISPR/Cas9 gene editing in butterflies.</title>
        <authorList>
            <person name="Li X."/>
            <person name="Fan D."/>
            <person name="Zhang W."/>
            <person name="Liu G."/>
            <person name="Zhang L."/>
            <person name="Zhao L."/>
            <person name="Fang X."/>
            <person name="Chen L."/>
            <person name="Dong Y."/>
            <person name="Chen Y."/>
            <person name="Ding Y."/>
            <person name="Zhao R."/>
            <person name="Feng M."/>
            <person name="Zhu Y."/>
            <person name="Feng Y."/>
            <person name="Jiang X."/>
            <person name="Zhu D."/>
            <person name="Xiang H."/>
            <person name="Feng X."/>
            <person name="Li S."/>
            <person name="Wang J."/>
            <person name="Zhang G."/>
            <person name="Kronforst M.R."/>
            <person name="Wang W."/>
        </authorList>
    </citation>
    <scope>NUCLEOTIDE SEQUENCE [LARGE SCALE GENOMIC DNA]</scope>
    <source>
        <strain evidence="4">Ya'a_city_454_Pm</strain>
        <tissue evidence="4">Whole body</tissue>
    </source>
</reference>
<evidence type="ECO:0000256" key="1">
    <source>
        <dbReference type="PROSITE-ProRule" id="PRU00042"/>
    </source>
</evidence>
<dbReference type="AlphaFoldDB" id="A0A0N0PEF6"/>
<dbReference type="PROSITE" id="PS50157">
    <property type="entry name" value="ZINC_FINGER_C2H2_2"/>
    <property type="match status" value="1"/>
</dbReference>
<dbReference type="PROSITE" id="PS00028">
    <property type="entry name" value="ZINC_FINGER_C2H2_1"/>
    <property type="match status" value="3"/>
</dbReference>
<keyword evidence="5" id="KW-1185">Reference proteome</keyword>
<sequence length="592" mass="67683">MGTRSSAKIKLRSLAFKCDICGRRLMSAEALRTHQLCIHNITNKVKTKVAPKQGVTKPKTQPQTQKMKNIKLEKPKSAPTKNVAVNSKQVNKIEEKVIGKRGSKSIETCNEYECPKCFKNFPDYFLAHRHIQKYHCFNSNNEKVSPNSPNLIKPNTMLVCAKCNRRPKSLETHKCTSFKYDQIENAALYICMGCKEQFQSLRLFDLHVSGLHCDGVESMFFPTNEVFLSWKEDVLKQTGLNLIHEPLILMFLYDRCPCIPDENVNGDIISYLCPSCIVVQELPKGTQVHFYKNHYSHACGIYTLPDKYKKYTLSTLIQNEEAYTEIDMKANGTEIYQQFKQLMDCIVQDAANIKIDSLKILLTKALDMTTVLSKEVDTDSTFMSMKLILDNNITGLLNNDNQQVGKRKNILNEKKTEPITKRFKTRTYKDSKSGSLEDASIKIVNSFSLAEHEIVDAINKGNENNEENTSNKVTEKNIKDSPSSSDKEKDEVVNVKKKQTEQSPSSFAESYKVFVKQLSEPSPQLRKKKSNTIKQVIKSEIDIPKEINIKQEIIDNENSSDIKQKDVKIIPIDYKYEIKEQENDCNILILKI</sequence>
<evidence type="ECO:0000313" key="4">
    <source>
        <dbReference type="EMBL" id="KPJ19914.1"/>
    </source>
</evidence>
<evidence type="ECO:0000313" key="5">
    <source>
        <dbReference type="Proteomes" id="UP000053240"/>
    </source>
</evidence>
<feature type="compositionally biased region" description="Basic and acidic residues" evidence="2">
    <location>
        <begin position="473"/>
        <end position="500"/>
    </location>
</feature>